<dbReference type="InterPro" id="IPR036052">
    <property type="entry name" value="TrpB-like_PALP_sf"/>
</dbReference>
<dbReference type="InterPro" id="IPR006653">
    <property type="entry name" value="Trp_synth_b_CS"/>
</dbReference>
<evidence type="ECO:0000256" key="1">
    <source>
        <dbReference type="ARBA" id="ARBA00001933"/>
    </source>
</evidence>
<dbReference type="RefSeq" id="WP_110608151.1">
    <property type="nucleotide sequence ID" value="NZ_PDOD01000001.1"/>
</dbReference>
<keyword evidence="12 14" id="KW-0456">Lyase</keyword>
<dbReference type="EC" id="4.2.1.20" evidence="14"/>
<evidence type="ECO:0000256" key="13">
    <source>
        <dbReference type="ARBA" id="ARBA00049047"/>
    </source>
</evidence>
<sequence length="609" mass="67101">MNPIVKFCGMRSFEDYQKAVSTEASMIGFIFAPSKRQVKAADVSEWTRAKPYKAHQQLVGVFVNESVDKMVQQSIEAGLHIVQCHGSETIEEVTAVKKGTGALVYKTIHHHEGALEEMRQYRDIADGFVVDTKTQDAWGGTGVTFDWQAIPKYTEEANRQNVPCLIAGGVTVDNLAKLQRYRPLGIDVSSGIESDEKKDERKMMAMTKAVNNTYQAPDYLGRFGPFGGKYVPETLMFALEELEKAYESIRHDEEFARQLHKELKEYSGRPTALTHAERLSDHYGGATIYLKREDLNHTGAHKINNALAQGLLAKKMGKTQIIAETGAGQHGVASATVAARFGMSCKVFMGAEDIRRQELNVFRMRLLGAEVIEVHSGGKTLKDATNEAIRHWVANVHDTFYLIGSVVGPHPYPMMVRDFQSIIGEESKKQMNERIGKLPDEIVACVGGGSNAMGMFYPFINDDVKLTGIEAAGKGTETPEHAATLTKGRKGVLHGSLSYLLQDEDGNIIEPYSISAGLDYPGIGPEHAHLRDIGRVKYEAVTDDEAMAALQDLCQFEGILPAIETAHALAYVKQNAQRMSKDQVLLVCLSGRGDKDVHTIQQVLGGDNQ</sequence>
<dbReference type="Gene3D" id="3.20.20.70">
    <property type="entry name" value="Aldolase class I"/>
    <property type="match status" value="1"/>
</dbReference>
<dbReference type="InterPro" id="IPR013785">
    <property type="entry name" value="Aldolase_TIM"/>
</dbReference>
<dbReference type="OrthoDB" id="9766131at2"/>
<dbReference type="EC" id="5.3.1.24" evidence="15"/>
<evidence type="ECO:0000256" key="5">
    <source>
        <dbReference type="ARBA" id="ARBA00009982"/>
    </source>
</evidence>
<evidence type="ECO:0000259" key="17">
    <source>
        <dbReference type="Pfam" id="PF00697"/>
    </source>
</evidence>
<comment type="catalytic activity">
    <reaction evidence="15">
        <text>N-(5-phospho-beta-D-ribosyl)anthranilate = 1-(2-carboxyphenylamino)-1-deoxy-D-ribulose 5-phosphate</text>
        <dbReference type="Rhea" id="RHEA:21540"/>
        <dbReference type="ChEBI" id="CHEBI:18277"/>
        <dbReference type="ChEBI" id="CHEBI:58613"/>
        <dbReference type="EC" id="5.3.1.24"/>
    </reaction>
</comment>
<keyword evidence="8 15" id="KW-0822">Tryptophan biosynthesis</keyword>
<dbReference type="GO" id="GO:0004640">
    <property type="term" value="F:phosphoribosylanthranilate isomerase activity"/>
    <property type="evidence" value="ECO:0007669"/>
    <property type="project" value="UniProtKB-UniRule"/>
</dbReference>
<dbReference type="InterPro" id="IPR001240">
    <property type="entry name" value="PRAI_dom"/>
</dbReference>
<dbReference type="HAMAP" id="MF_00135">
    <property type="entry name" value="PRAI"/>
    <property type="match status" value="1"/>
</dbReference>
<keyword evidence="9 14" id="KW-0663">Pyridoxal phosphate</keyword>
<dbReference type="UniPathway" id="UPA00035">
    <property type="reaction ID" value="UER00042"/>
</dbReference>
<keyword evidence="10 15" id="KW-0057">Aromatic amino acid biosynthesis</keyword>
<dbReference type="PANTHER" id="PTHR48077:SF3">
    <property type="entry name" value="TRYPTOPHAN SYNTHASE"/>
    <property type="match status" value="1"/>
</dbReference>
<dbReference type="FunFam" id="3.40.50.1100:FF:000001">
    <property type="entry name" value="Tryptophan synthase beta chain"/>
    <property type="match status" value="1"/>
</dbReference>
<dbReference type="AlphaFoldDB" id="A0A323TI41"/>
<dbReference type="Pfam" id="PF00697">
    <property type="entry name" value="PRAI"/>
    <property type="match status" value="1"/>
</dbReference>
<dbReference type="SUPFAM" id="SSF51366">
    <property type="entry name" value="Ribulose-phoshate binding barrel"/>
    <property type="match status" value="1"/>
</dbReference>
<comment type="caution">
    <text evidence="18">The sequence shown here is derived from an EMBL/GenBank/DDBJ whole genome shotgun (WGS) entry which is preliminary data.</text>
</comment>
<accession>A0A323TI41</accession>
<dbReference type="PROSITE" id="PS00168">
    <property type="entry name" value="TRP_SYNTHASE_BETA"/>
    <property type="match status" value="1"/>
</dbReference>
<dbReference type="Pfam" id="PF00291">
    <property type="entry name" value="PALP"/>
    <property type="match status" value="1"/>
</dbReference>
<dbReference type="InterPro" id="IPR001926">
    <property type="entry name" value="TrpB-like_PALP"/>
</dbReference>
<comment type="pathway">
    <text evidence="3 15">Amino-acid biosynthesis; L-tryptophan biosynthesis; L-tryptophan from chorismate: step 3/5.</text>
</comment>
<evidence type="ECO:0000256" key="7">
    <source>
        <dbReference type="ARBA" id="ARBA00022605"/>
    </source>
</evidence>
<protein>
    <recommendedName>
        <fullName evidence="14 15">Multifunctional fusion protein</fullName>
    </recommendedName>
    <domain>
        <recommendedName>
            <fullName evidence="15">N-(5'-phosphoribosyl)anthranilate isomerase</fullName>
            <shortName evidence="15">PRAI</shortName>
            <ecNumber evidence="15">5.3.1.24</ecNumber>
        </recommendedName>
    </domain>
    <domain>
        <recommendedName>
            <fullName evidence="14">Tryptophan synthase beta chain</fullName>
            <ecNumber evidence="14">4.2.1.20</ecNumber>
        </recommendedName>
    </domain>
</protein>
<comment type="similarity">
    <text evidence="5 14">Belongs to the TrpB family.</text>
</comment>
<gene>
    <name evidence="15" type="primary">trpF</name>
    <name evidence="14" type="synonym">trpB</name>
    <name evidence="18" type="ORF">CR194_03010</name>
</gene>
<evidence type="ECO:0000256" key="14">
    <source>
        <dbReference type="HAMAP-Rule" id="MF_00133"/>
    </source>
</evidence>
<dbReference type="PANTHER" id="PTHR48077">
    <property type="entry name" value="TRYPTOPHAN SYNTHASE-RELATED"/>
    <property type="match status" value="1"/>
</dbReference>
<evidence type="ECO:0000256" key="6">
    <source>
        <dbReference type="ARBA" id="ARBA00011270"/>
    </source>
</evidence>
<evidence type="ECO:0000256" key="15">
    <source>
        <dbReference type="HAMAP-Rule" id="MF_00135"/>
    </source>
</evidence>
<comment type="cofactor">
    <cofactor evidence="1 14">
        <name>pyridoxal 5'-phosphate</name>
        <dbReference type="ChEBI" id="CHEBI:597326"/>
    </cofactor>
</comment>
<evidence type="ECO:0000256" key="8">
    <source>
        <dbReference type="ARBA" id="ARBA00022822"/>
    </source>
</evidence>
<dbReference type="GO" id="GO:0005737">
    <property type="term" value="C:cytoplasm"/>
    <property type="evidence" value="ECO:0007669"/>
    <property type="project" value="TreeGrafter"/>
</dbReference>
<feature type="domain" description="N-(5'phosphoribosyl) anthranilate isomerase (PRAI)" evidence="17">
    <location>
        <begin position="6"/>
        <end position="207"/>
    </location>
</feature>
<feature type="modified residue" description="N6-(pyridoxal phosphate)lysine" evidence="14">
    <location>
        <position position="302"/>
    </location>
</feature>
<comment type="function">
    <text evidence="2 14">The beta subunit is responsible for the synthesis of L-tryptophan from indole and L-serine.</text>
</comment>
<dbReference type="FunFam" id="3.40.50.1100:FF:000004">
    <property type="entry name" value="Tryptophan synthase beta chain"/>
    <property type="match status" value="1"/>
</dbReference>
<evidence type="ECO:0000313" key="18">
    <source>
        <dbReference type="EMBL" id="PYZ94518.1"/>
    </source>
</evidence>
<evidence type="ECO:0000259" key="16">
    <source>
        <dbReference type="Pfam" id="PF00291"/>
    </source>
</evidence>
<dbReference type="InterPro" id="IPR006654">
    <property type="entry name" value="Trp_synth_beta"/>
</dbReference>
<evidence type="ECO:0000256" key="11">
    <source>
        <dbReference type="ARBA" id="ARBA00023235"/>
    </source>
</evidence>
<feature type="domain" description="Tryptophan synthase beta chain-like PALP" evidence="16">
    <location>
        <begin position="268"/>
        <end position="590"/>
    </location>
</feature>
<dbReference type="NCBIfam" id="NF002301">
    <property type="entry name" value="PRK01222.2-1"/>
    <property type="match status" value="1"/>
</dbReference>
<dbReference type="NCBIfam" id="TIGR00263">
    <property type="entry name" value="trpB"/>
    <property type="match status" value="1"/>
</dbReference>
<proteinExistence type="inferred from homology"/>
<dbReference type="InterPro" id="IPR011060">
    <property type="entry name" value="RibuloseP-bd_barrel"/>
</dbReference>
<dbReference type="CDD" id="cd06446">
    <property type="entry name" value="Trp-synth_B"/>
    <property type="match status" value="1"/>
</dbReference>
<dbReference type="GO" id="GO:0004834">
    <property type="term" value="F:tryptophan synthase activity"/>
    <property type="evidence" value="ECO:0007669"/>
    <property type="project" value="UniProtKB-UniRule"/>
</dbReference>
<keyword evidence="19" id="KW-1185">Reference proteome</keyword>
<comment type="subunit">
    <text evidence="6 14">Tetramer of two alpha and two beta chains.</text>
</comment>
<evidence type="ECO:0000313" key="19">
    <source>
        <dbReference type="Proteomes" id="UP000248214"/>
    </source>
</evidence>
<evidence type="ECO:0000256" key="9">
    <source>
        <dbReference type="ARBA" id="ARBA00022898"/>
    </source>
</evidence>
<comment type="pathway">
    <text evidence="4 14">Amino-acid biosynthesis; L-tryptophan biosynthesis; L-tryptophan from chorismate: step 5/5.</text>
</comment>
<evidence type="ECO:0000256" key="12">
    <source>
        <dbReference type="ARBA" id="ARBA00023239"/>
    </source>
</evidence>
<evidence type="ECO:0000256" key="4">
    <source>
        <dbReference type="ARBA" id="ARBA00004733"/>
    </source>
</evidence>
<keyword evidence="11 15" id="KW-0413">Isomerase</keyword>
<name>A0A323TI41_9BACI</name>
<evidence type="ECO:0000256" key="10">
    <source>
        <dbReference type="ARBA" id="ARBA00023141"/>
    </source>
</evidence>
<dbReference type="Proteomes" id="UP000248214">
    <property type="component" value="Unassembled WGS sequence"/>
</dbReference>
<comment type="similarity">
    <text evidence="15">Belongs to the TrpF family.</text>
</comment>
<dbReference type="SUPFAM" id="SSF53686">
    <property type="entry name" value="Tryptophan synthase beta subunit-like PLP-dependent enzymes"/>
    <property type="match status" value="1"/>
</dbReference>
<dbReference type="CDD" id="cd00405">
    <property type="entry name" value="PRAI"/>
    <property type="match status" value="1"/>
</dbReference>
<organism evidence="18 19">
    <name type="scientific">Salipaludibacillus keqinensis</name>
    <dbReference type="NCBI Taxonomy" id="2045207"/>
    <lineage>
        <taxon>Bacteria</taxon>
        <taxon>Bacillati</taxon>
        <taxon>Bacillota</taxon>
        <taxon>Bacilli</taxon>
        <taxon>Bacillales</taxon>
        <taxon>Bacillaceae</taxon>
    </lineage>
</organism>
<reference evidence="18 19" key="1">
    <citation type="submission" date="2017-10" db="EMBL/GenBank/DDBJ databases">
        <title>Bacillus sp. nov., a halophilic bacterium isolated from a Keqin Lake.</title>
        <authorList>
            <person name="Wang H."/>
        </authorList>
    </citation>
    <scope>NUCLEOTIDE SEQUENCE [LARGE SCALE GENOMIC DNA]</scope>
    <source>
        <strain evidence="18 19">KQ-12</strain>
    </source>
</reference>
<evidence type="ECO:0000256" key="2">
    <source>
        <dbReference type="ARBA" id="ARBA00002786"/>
    </source>
</evidence>
<dbReference type="Gene3D" id="3.40.50.1100">
    <property type="match status" value="2"/>
</dbReference>
<dbReference type="HAMAP" id="MF_00133">
    <property type="entry name" value="Trp_synth_beta"/>
    <property type="match status" value="1"/>
</dbReference>
<keyword evidence="7 15" id="KW-0028">Amino-acid biosynthesis</keyword>
<evidence type="ECO:0000256" key="3">
    <source>
        <dbReference type="ARBA" id="ARBA00004664"/>
    </source>
</evidence>
<comment type="catalytic activity">
    <reaction evidence="13 14">
        <text>(1S,2R)-1-C-(indol-3-yl)glycerol 3-phosphate + L-serine = D-glyceraldehyde 3-phosphate + L-tryptophan + H2O</text>
        <dbReference type="Rhea" id="RHEA:10532"/>
        <dbReference type="ChEBI" id="CHEBI:15377"/>
        <dbReference type="ChEBI" id="CHEBI:33384"/>
        <dbReference type="ChEBI" id="CHEBI:57912"/>
        <dbReference type="ChEBI" id="CHEBI:58866"/>
        <dbReference type="ChEBI" id="CHEBI:59776"/>
        <dbReference type="EC" id="4.2.1.20"/>
    </reaction>
</comment>
<dbReference type="EMBL" id="PDOD01000001">
    <property type="protein sequence ID" value="PYZ94518.1"/>
    <property type="molecule type" value="Genomic_DNA"/>
</dbReference>
<dbReference type="InterPro" id="IPR023026">
    <property type="entry name" value="Trp_synth_beta/beta-like"/>
</dbReference>